<feature type="compositionally biased region" description="Basic and acidic residues" evidence="1">
    <location>
        <begin position="170"/>
        <end position="195"/>
    </location>
</feature>
<protein>
    <recommendedName>
        <fullName evidence="4">PRC-barrel domain-containing protein</fullName>
    </recommendedName>
</protein>
<accession>A0ABD6BC49</accession>
<feature type="compositionally biased region" description="Acidic residues" evidence="1">
    <location>
        <begin position="154"/>
        <end position="167"/>
    </location>
</feature>
<comment type="caution">
    <text evidence="2">The sequence shown here is derived from an EMBL/GenBank/DDBJ whole genome shotgun (WGS) entry which is preliminary data.</text>
</comment>
<feature type="compositionally biased region" description="Acidic residues" evidence="1">
    <location>
        <begin position="196"/>
        <end position="207"/>
    </location>
</feature>
<feature type="region of interest" description="Disordered" evidence="1">
    <location>
        <begin position="80"/>
        <end position="207"/>
    </location>
</feature>
<dbReference type="RefSeq" id="WP_390284464.1">
    <property type="nucleotide sequence ID" value="NZ_JBHUDI010000002.1"/>
</dbReference>
<name>A0ABD6BC49_9EURY</name>
<gene>
    <name evidence="2" type="ORF">ACFR99_03630</name>
</gene>
<evidence type="ECO:0000313" key="3">
    <source>
        <dbReference type="Proteomes" id="UP001597076"/>
    </source>
</evidence>
<dbReference type="Proteomes" id="UP001597076">
    <property type="component" value="Unassembled WGS sequence"/>
</dbReference>
<evidence type="ECO:0000313" key="2">
    <source>
        <dbReference type="EMBL" id="MFD1562642.1"/>
    </source>
</evidence>
<sequence length="207" mass="22617">MCALFTADDVGKSVESDDGEEIGVIASVDGTVAYVQPGADAVDSTAVTERLRQLDLDSVREITEEAVRLEDDLPIEDQAVDGERYRGLEADPIELAGSDGDPVTPDEFTAEQDEDMEPTDAAVEPDEDMEPTDAAVDPDVDLEPTDEPRRTDPEVEPTDVSDSESTDGESTARNEQRAELEDRPEQKQPTVRKDETDEETESEDEAQ</sequence>
<evidence type="ECO:0000256" key="1">
    <source>
        <dbReference type="SAM" id="MobiDB-lite"/>
    </source>
</evidence>
<keyword evidence="3" id="KW-1185">Reference proteome</keyword>
<evidence type="ECO:0008006" key="4">
    <source>
        <dbReference type="Google" id="ProtNLM"/>
    </source>
</evidence>
<proteinExistence type="predicted"/>
<feature type="compositionally biased region" description="Acidic residues" evidence="1">
    <location>
        <begin position="108"/>
        <end position="145"/>
    </location>
</feature>
<organism evidence="2 3">
    <name type="scientific">Haloarchaeobius amylolyticus</name>
    <dbReference type="NCBI Taxonomy" id="1198296"/>
    <lineage>
        <taxon>Archaea</taxon>
        <taxon>Methanobacteriati</taxon>
        <taxon>Methanobacteriota</taxon>
        <taxon>Stenosarchaea group</taxon>
        <taxon>Halobacteria</taxon>
        <taxon>Halobacteriales</taxon>
        <taxon>Halorubellaceae</taxon>
        <taxon>Haloarchaeobius</taxon>
    </lineage>
</organism>
<reference evidence="2 3" key="1">
    <citation type="journal article" date="2019" name="Int. J. Syst. Evol. Microbiol.">
        <title>The Global Catalogue of Microorganisms (GCM) 10K type strain sequencing project: providing services to taxonomists for standard genome sequencing and annotation.</title>
        <authorList>
            <consortium name="The Broad Institute Genomics Platform"/>
            <consortium name="The Broad Institute Genome Sequencing Center for Infectious Disease"/>
            <person name="Wu L."/>
            <person name="Ma J."/>
        </authorList>
    </citation>
    <scope>NUCLEOTIDE SEQUENCE [LARGE SCALE GENOMIC DNA]</scope>
    <source>
        <strain evidence="2 3">CGMCC 1.12230</strain>
    </source>
</reference>
<dbReference type="AlphaFoldDB" id="A0ABD6BC49"/>
<dbReference type="EMBL" id="JBHUDI010000002">
    <property type="protein sequence ID" value="MFD1562642.1"/>
    <property type="molecule type" value="Genomic_DNA"/>
</dbReference>